<organism evidence="3 4">
    <name type="scientific">Rubroshorea leprosula</name>
    <dbReference type="NCBI Taxonomy" id="152421"/>
    <lineage>
        <taxon>Eukaryota</taxon>
        <taxon>Viridiplantae</taxon>
        <taxon>Streptophyta</taxon>
        <taxon>Embryophyta</taxon>
        <taxon>Tracheophyta</taxon>
        <taxon>Spermatophyta</taxon>
        <taxon>Magnoliopsida</taxon>
        <taxon>eudicotyledons</taxon>
        <taxon>Gunneridae</taxon>
        <taxon>Pentapetalae</taxon>
        <taxon>rosids</taxon>
        <taxon>malvids</taxon>
        <taxon>Malvales</taxon>
        <taxon>Dipterocarpaceae</taxon>
        <taxon>Rubroshorea</taxon>
    </lineage>
</organism>
<proteinExistence type="predicted"/>
<feature type="compositionally biased region" description="Polar residues" evidence="2">
    <location>
        <begin position="37"/>
        <end position="46"/>
    </location>
</feature>
<feature type="compositionally biased region" description="Polar residues" evidence="2">
    <location>
        <begin position="8"/>
        <end position="17"/>
    </location>
</feature>
<evidence type="ECO:0000313" key="3">
    <source>
        <dbReference type="EMBL" id="GKV49679.1"/>
    </source>
</evidence>
<feature type="region of interest" description="Disordered" evidence="2">
    <location>
        <begin position="1"/>
        <end position="80"/>
    </location>
</feature>
<dbReference type="EMBL" id="BPVZ01000312">
    <property type="protein sequence ID" value="GKV49679.1"/>
    <property type="molecule type" value="Genomic_DNA"/>
</dbReference>
<sequence length="395" mass="44271">MSGEPINSARSRSTSGRQGRHDAVDLARDVTPVMNAGHTQSISPQGSIHVAAGSSSQKQKGRGPNKSKKAARRPDERPFIQISHKGWDDNMKDEWDKWRTNGEYRPVWVPEHLWPTLCTYWDSDEFHILSERGKKNRASGERVSHTTGSVSFDVHEERMTKAAGGIRPAHQDLYKETHTLRKGVPQGQEAPWCGDKHKDRHDTYVSECSATYGSDSASWPPWDNDAWAVAVGGCHTNFMPGIGSHVNLEELGFTYRKRQPKGNSYMSLMLSDMAEKQVKDREAMQMMRDEIEQVKEQREAMQRMMEEIGRMQASLSQAFPPVGTSFPTAGPSFHASGPSFPHAMPMQLPIEPAFPMGQMGRQSKAPNTSSPNPPQDEFGYQPRFDTDYQGPFGPE</sequence>
<name>A0AAV5MKL6_9ROSI</name>
<feature type="compositionally biased region" description="Basic residues" evidence="2">
    <location>
        <begin position="59"/>
        <end position="71"/>
    </location>
</feature>
<protein>
    <submittedName>
        <fullName evidence="3">Uncharacterized protein</fullName>
    </submittedName>
</protein>
<gene>
    <name evidence="3" type="ORF">SLEP1_g56417</name>
</gene>
<feature type="region of interest" description="Disordered" evidence="2">
    <location>
        <begin position="332"/>
        <end position="395"/>
    </location>
</feature>
<keyword evidence="1" id="KW-0175">Coiled coil</keyword>
<feature type="coiled-coil region" evidence="1">
    <location>
        <begin position="284"/>
        <end position="314"/>
    </location>
</feature>
<dbReference type="InterPro" id="IPR004252">
    <property type="entry name" value="Probable_transposase_24"/>
</dbReference>
<keyword evidence="4" id="KW-1185">Reference proteome</keyword>
<feature type="compositionally biased region" description="Polar residues" evidence="2">
    <location>
        <begin position="360"/>
        <end position="370"/>
    </location>
</feature>
<accession>A0AAV5MKL6</accession>
<dbReference type="AlphaFoldDB" id="A0AAV5MKL6"/>
<dbReference type="Pfam" id="PF03004">
    <property type="entry name" value="Transposase_24"/>
    <property type="match status" value="1"/>
</dbReference>
<reference evidence="3 4" key="1">
    <citation type="journal article" date="2021" name="Commun. Biol.">
        <title>The genome of Shorea leprosula (Dipterocarpaceae) highlights the ecological relevance of drought in aseasonal tropical rainforests.</title>
        <authorList>
            <person name="Ng K.K.S."/>
            <person name="Kobayashi M.J."/>
            <person name="Fawcett J.A."/>
            <person name="Hatakeyama M."/>
            <person name="Paape T."/>
            <person name="Ng C.H."/>
            <person name="Ang C.C."/>
            <person name="Tnah L.H."/>
            <person name="Lee C.T."/>
            <person name="Nishiyama T."/>
            <person name="Sese J."/>
            <person name="O'Brien M.J."/>
            <person name="Copetti D."/>
            <person name="Mohd Noor M.I."/>
            <person name="Ong R.C."/>
            <person name="Putra M."/>
            <person name="Sireger I.Z."/>
            <person name="Indrioko S."/>
            <person name="Kosugi Y."/>
            <person name="Izuno A."/>
            <person name="Isagi Y."/>
            <person name="Lee S.L."/>
            <person name="Shimizu K.K."/>
        </authorList>
    </citation>
    <scope>NUCLEOTIDE SEQUENCE [LARGE SCALE GENOMIC DNA]</scope>
    <source>
        <strain evidence="3">214</strain>
    </source>
</reference>
<evidence type="ECO:0000256" key="2">
    <source>
        <dbReference type="SAM" id="MobiDB-lite"/>
    </source>
</evidence>
<evidence type="ECO:0000256" key="1">
    <source>
        <dbReference type="SAM" id="Coils"/>
    </source>
</evidence>
<comment type="caution">
    <text evidence="3">The sequence shown here is derived from an EMBL/GenBank/DDBJ whole genome shotgun (WGS) entry which is preliminary data.</text>
</comment>
<dbReference type="Proteomes" id="UP001054252">
    <property type="component" value="Unassembled WGS sequence"/>
</dbReference>
<evidence type="ECO:0000313" key="4">
    <source>
        <dbReference type="Proteomes" id="UP001054252"/>
    </source>
</evidence>
<feature type="compositionally biased region" description="Basic and acidic residues" evidence="2">
    <location>
        <begin position="19"/>
        <end position="28"/>
    </location>
</feature>